<reference evidence="3 4" key="1">
    <citation type="submission" date="2011-08" db="EMBL/GenBank/DDBJ databases">
        <title>The Genome Sequence of Eubacteriaceae bacterium ACC19a.</title>
        <authorList>
            <consortium name="The Broad Institute Genome Sequencing Platform"/>
            <person name="Earl A."/>
            <person name="Ward D."/>
            <person name="Feldgarden M."/>
            <person name="Gevers D."/>
            <person name="Sizova M."/>
            <person name="Hazen A."/>
            <person name="Epstein S."/>
            <person name="Young S.K."/>
            <person name="Zeng Q."/>
            <person name="Gargeya S."/>
            <person name="Fitzgerald M."/>
            <person name="Haas B."/>
            <person name="Abouelleil A."/>
            <person name="Alvarado L."/>
            <person name="Arachchi H.M."/>
            <person name="Berlin A."/>
            <person name="Brown A."/>
            <person name="Chapman S.B."/>
            <person name="Chen Z."/>
            <person name="Dunbar C."/>
            <person name="Freedman E."/>
            <person name="Gearin G."/>
            <person name="Gellesch M."/>
            <person name="Goldberg J."/>
            <person name="Griggs A."/>
            <person name="Gujja S."/>
            <person name="Heiman D."/>
            <person name="Howarth C."/>
            <person name="Larson L."/>
            <person name="Lui A."/>
            <person name="MacDonald P.J.P."/>
            <person name="Montmayeur A."/>
            <person name="Murphy C."/>
            <person name="Neiman D."/>
            <person name="Pearson M."/>
            <person name="Priest M."/>
            <person name="Roberts A."/>
            <person name="Saif S."/>
            <person name="Shea T."/>
            <person name="Shenoy N."/>
            <person name="Sisk P."/>
            <person name="Stolte C."/>
            <person name="Sykes S."/>
            <person name="Wortman J."/>
            <person name="Nusbaum C."/>
            <person name="Birren B."/>
        </authorList>
    </citation>
    <scope>NUCLEOTIDE SEQUENCE [LARGE SCALE GENOMIC DNA]</scope>
    <source>
        <strain evidence="3 4">ACC19a</strain>
    </source>
</reference>
<evidence type="ECO:0000259" key="1">
    <source>
        <dbReference type="Pfam" id="PF12358"/>
    </source>
</evidence>
<feature type="domain" description="DUF3644" evidence="1">
    <location>
        <begin position="9"/>
        <end position="179"/>
    </location>
</feature>
<dbReference type="AlphaFoldDB" id="G9X2V4"/>
<dbReference type="Pfam" id="PF18740">
    <property type="entry name" value="EC042_2821"/>
    <property type="match status" value="1"/>
</dbReference>
<protein>
    <submittedName>
        <fullName evidence="3">Uncharacterized protein</fullName>
    </submittedName>
</protein>
<gene>
    <name evidence="3" type="ORF">HMPREF9629_00711</name>
</gene>
<proteinExistence type="predicted"/>
<accession>G9X2V4</accession>
<dbReference type="Proteomes" id="UP000006437">
    <property type="component" value="Unassembled WGS sequence"/>
</dbReference>
<dbReference type="InterPro" id="IPR049530">
    <property type="entry name" value="EC042_2821"/>
</dbReference>
<dbReference type="PATRIC" id="fig|796937.3.peg.1944"/>
<name>G9X2V4_9FIRM</name>
<dbReference type="HOGENOM" id="CLU_068677_0_0_9"/>
<comment type="caution">
    <text evidence="3">The sequence shown here is derived from an EMBL/GenBank/DDBJ whole genome shotgun (WGS) entry which is preliminary data.</text>
</comment>
<dbReference type="RefSeq" id="WP_009524947.1">
    <property type="nucleotide sequence ID" value="NZ_JH414548.1"/>
</dbReference>
<dbReference type="BioCyc" id="EBAC796937-HMP:GMGH-713-MONOMER"/>
<feature type="domain" description="EC042-2821-like Restriction Endonuclease-like" evidence="2">
    <location>
        <begin position="229"/>
        <end position="320"/>
    </location>
</feature>
<dbReference type="InterPro" id="IPR022104">
    <property type="entry name" value="DUF3644"/>
</dbReference>
<evidence type="ECO:0000313" key="3">
    <source>
        <dbReference type="EMBL" id="EHL11174.1"/>
    </source>
</evidence>
<evidence type="ECO:0000313" key="4">
    <source>
        <dbReference type="Proteomes" id="UP000006437"/>
    </source>
</evidence>
<dbReference type="Pfam" id="PF12358">
    <property type="entry name" value="DUF3644"/>
    <property type="match status" value="1"/>
</dbReference>
<sequence length="322" mass="37739">MDYDKLIRNLIDKSIEAFIMGLEIYNKPTIKYRIEGFSFFICNAWELMLKAHLLNLGKDIYYKDDNTRTISLSDAVKRVYTDKKTRIRLNLERIIDLRNTSTHFITQEYEIKYAPLFQACVINYTKELNRFHNEDITKHISQNFLTLSASIENITNDEIKIKYPAEIAEKFIQKSNELEVLTKEINSDNFSINISQKLYITKNKNDADFSVKIEKGSPNSIAIAKEFKDPSNTHKYSYNNVITAVQERMNKNNLKIDNPNGFTSRILTAFIDFYNIKSDIKYSYLHKIGNQSQYTYSEELVNFIIECIKKKPEKFVESLKNA</sequence>
<evidence type="ECO:0000259" key="2">
    <source>
        <dbReference type="Pfam" id="PF18740"/>
    </source>
</evidence>
<organism evidence="3 4">
    <name type="scientific">Peptoanaerobacter stomatis</name>
    <dbReference type="NCBI Taxonomy" id="796937"/>
    <lineage>
        <taxon>Bacteria</taxon>
        <taxon>Bacillati</taxon>
        <taxon>Bacillota</taxon>
        <taxon>Clostridia</taxon>
        <taxon>Peptostreptococcales</taxon>
        <taxon>Filifactoraceae</taxon>
        <taxon>Peptoanaerobacter</taxon>
    </lineage>
</organism>
<dbReference type="EMBL" id="AFZE01000056">
    <property type="protein sequence ID" value="EHL11174.1"/>
    <property type="molecule type" value="Genomic_DNA"/>
</dbReference>